<feature type="transmembrane region" description="Helical" evidence="8">
    <location>
        <begin position="186"/>
        <end position="207"/>
    </location>
</feature>
<name>A0A397UEC2_9GLOM</name>
<evidence type="ECO:0000256" key="5">
    <source>
        <dbReference type="ARBA" id="ARBA00022692"/>
    </source>
</evidence>
<keyword evidence="4" id="KW-0808">Transferase</keyword>
<proteinExistence type="inferred from homology"/>
<dbReference type="InterPro" id="IPR044851">
    <property type="entry name" value="Wax_synthase"/>
</dbReference>
<feature type="transmembrane region" description="Helical" evidence="8">
    <location>
        <begin position="140"/>
        <end position="157"/>
    </location>
</feature>
<evidence type="ECO:0000256" key="4">
    <source>
        <dbReference type="ARBA" id="ARBA00022679"/>
    </source>
</evidence>
<feature type="transmembrane region" description="Helical" evidence="8">
    <location>
        <begin position="301"/>
        <end position="323"/>
    </location>
</feature>
<evidence type="ECO:0000313" key="11">
    <source>
        <dbReference type="Proteomes" id="UP000266673"/>
    </source>
</evidence>
<comment type="pathway">
    <text evidence="2">Secondary metabolite biosynthesis.</text>
</comment>
<feature type="domain" description="Wax synthase" evidence="9">
    <location>
        <begin position="255"/>
        <end position="337"/>
    </location>
</feature>
<organism evidence="10 11">
    <name type="scientific">Gigaspora rosea</name>
    <dbReference type="NCBI Taxonomy" id="44941"/>
    <lineage>
        <taxon>Eukaryota</taxon>
        <taxon>Fungi</taxon>
        <taxon>Fungi incertae sedis</taxon>
        <taxon>Mucoromycota</taxon>
        <taxon>Glomeromycotina</taxon>
        <taxon>Glomeromycetes</taxon>
        <taxon>Diversisporales</taxon>
        <taxon>Gigasporaceae</taxon>
        <taxon>Gigaspora</taxon>
    </lineage>
</organism>
<dbReference type="InterPro" id="IPR032805">
    <property type="entry name" value="Wax_synthase_dom"/>
</dbReference>
<evidence type="ECO:0000259" key="9">
    <source>
        <dbReference type="Pfam" id="PF13813"/>
    </source>
</evidence>
<keyword evidence="7 8" id="KW-0472">Membrane</keyword>
<dbReference type="GO" id="GO:0016020">
    <property type="term" value="C:membrane"/>
    <property type="evidence" value="ECO:0007669"/>
    <property type="project" value="UniProtKB-SubCell"/>
</dbReference>
<dbReference type="GO" id="GO:0008374">
    <property type="term" value="F:O-acyltransferase activity"/>
    <property type="evidence" value="ECO:0007669"/>
    <property type="project" value="InterPro"/>
</dbReference>
<comment type="subcellular location">
    <subcellularLocation>
        <location evidence="1">Membrane</location>
        <topology evidence="1">Multi-pass membrane protein</topology>
    </subcellularLocation>
</comment>
<dbReference type="PANTHER" id="PTHR31595:SF57">
    <property type="entry name" value="OS04G0481900 PROTEIN"/>
    <property type="match status" value="1"/>
</dbReference>
<gene>
    <name evidence="10" type="ORF">C2G38_2211147</name>
</gene>
<evidence type="ECO:0000256" key="7">
    <source>
        <dbReference type="ARBA" id="ARBA00023136"/>
    </source>
</evidence>
<keyword evidence="11" id="KW-1185">Reference proteome</keyword>
<dbReference type="AlphaFoldDB" id="A0A397UEC2"/>
<accession>A0A397UEC2</accession>
<reference evidence="10 11" key="1">
    <citation type="submission" date="2018-06" db="EMBL/GenBank/DDBJ databases">
        <title>Comparative genomics reveals the genomic features of Rhizophagus irregularis, R. cerebriforme, R. diaphanum and Gigaspora rosea, and their symbiotic lifestyle signature.</title>
        <authorList>
            <person name="Morin E."/>
            <person name="San Clemente H."/>
            <person name="Chen E.C.H."/>
            <person name="De La Providencia I."/>
            <person name="Hainaut M."/>
            <person name="Kuo A."/>
            <person name="Kohler A."/>
            <person name="Murat C."/>
            <person name="Tang N."/>
            <person name="Roy S."/>
            <person name="Loubradou J."/>
            <person name="Henrissat B."/>
            <person name="Grigoriev I.V."/>
            <person name="Corradi N."/>
            <person name="Roux C."/>
            <person name="Martin F.M."/>
        </authorList>
    </citation>
    <scope>NUCLEOTIDE SEQUENCE [LARGE SCALE GENOMIC DNA]</scope>
    <source>
        <strain evidence="10 11">DAOM 194757</strain>
    </source>
</reference>
<dbReference type="EMBL" id="QKWP01001483">
    <property type="protein sequence ID" value="RIB08632.1"/>
    <property type="molecule type" value="Genomic_DNA"/>
</dbReference>
<keyword evidence="5 8" id="KW-0812">Transmembrane</keyword>
<evidence type="ECO:0000256" key="6">
    <source>
        <dbReference type="ARBA" id="ARBA00022989"/>
    </source>
</evidence>
<protein>
    <recommendedName>
        <fullName evidence="9">Wax synthase domain-containing protein</fullName>
    </recommendedName>
</protein>
<dbReference type="STRING" id="44941.A0A397UEC2"/>
<sequence length="413" mass="48453">MSYNFPPTLSPLTYIIICHAPLFAFISLSLKPVTSKFHACILCIIILFHVLIPFIYHGKYDSSIQFQISATAALILFKMIIWMKKNYQFSIDSKTKIPSFIGSLFNWRPNAMTIPEDTNYQKYIDSITVTDLNLEMINHLIKIIIKSVILGFLVKFLRNNRPEIPERSYALRVLDYLWTGRPFIDIFTFFYCILWIFYVIINFSVLWNSNCIIYGIILRPLLSNGVNGDKKPQEEQKSLKIIAKEWLILTIFYTKPLMGNPYFSISPRDFWSNQWQQLFYLAFKELGYLPVQKYFSHNRTLGNVLGLFSVYLLSGLIHDYIAIVAFDHFSIDFIVFFLLHALFLILWEVVEGNILGRRKDIKDSFIIRIFKMSIFLPIAAFSLPQFAEPYIRGQYFHSYLDIRKNLEKWGVST</sequence>
<evidence type="ECO:0000256" key="8">
    <source>
        <dbReference type="SAM" id="Phobius"/>
    </source>
</evidence>
<evidence type="ECO:0000256" key="1">
    <source>
        <dbReference type="ARBA" id="ARBA00004141"/>
    </source>
</evidence>
<comment type="caution">
    <text evidence="10">The sequence shown here is derived from an EMBL/GenBank/DDBJ whole genome shotgun (WGS) entry which is preliminary data.</text>
</comment>
<dbReference type="PANTHER" id="PTHR31595">
    <property type="entry name" value="LONG-CHAIN-ALCOHOL O-FATTY-ACYLTRANSFERASE 3-RELATED"/>
    <property type="match status" value="1"/>
</dbReference>
<dbReference type="GO" id="GO:0006629">
    <property type="term" value="P:lipid metabolic process"/>
    <property type="evidence" value="ECO:0007669"/>
    <property type="project" value="InterPro"/>
</dbReference>
<dbReference type="OrthoDB" id="1077582at2759"/>
<feature type="transmembrane region" description="Helical" evidence="8">
    <location>
        <begin position="62"/>
        <end position="81"/>
    </location>
</feature>
<feature type="transmembrane region" description="Helical" evidence="8">
    <location>
        <begin position="369"/>
        <end position="387"/>
    </location>
</feature>
<dbReference type="Pfam" id="PF13813">
    <property type="entry name" value="MBOAT_2"/>
    <property type="match status" value="1"/>
</dbReference>
<dbReference type="Proteomes" id="UP000266673">
    <property type="component" value="Unassembled WGS sequence"/>
</dbReference>
<keyword evidence="6 8" id="KW-1133">Transmembrane helix</keyword>
<feature type="transmembrane region" description="Helical" evidence="8">
    <location>
        <begin position="12"/>
        <end position="30"/>
    </location>
</feature>
<feature type="transmembrane region" description="Helical" evidence="8">
    <location>
        <begin position="329"/>
        <end position="349"/>
    </location>
</feature>
<evidence type="ECO:0000313" key="10">
    <source>
        <dbReference type="EMBL" id="RIB08632.1"/>
    </source>
</evidence>
<evidence type="ECO:0000256" key="3">
    <source>
        <dbReference type="ARBA" id="ARBA00007282"/>
    </source>
</evidence>
<comment type="similarity">
    <text evidence="3">Belongs to the wax synthase family.</text>
</comment>
<feature type="transmembrane region" description="Helical" evidence="8">
    <location>
        <begin position="37"/>
        <end position="56"/>
    </location>
</feature>
<evidence type="ECO:0000256" key="2">
    <source>
        <dbReference type="ARBA" id="ARBA00005179"/>
    </source>
</evidence>